<gene>
    <name evidence="1" type="ORF">FPCIR_11836</name>
</gene>
<sequence>MNQPRALAAETRDRPDMEMAYKATILHGEGLTHGTTYKDEDIEDSDSQRVAYSPRLLGRLGNFIFRYSANPPGKVKKSEPESCIPTKRKYEEVKMPDSRSVLDLTGDDDE</sequence>
<dbReference type="OrthoDB" id="3364132at2759"/>
<protein>
    <submittedName>
        <fullName evidence="1">Uncharacterized protein</fullName>
    </submittedName>
</protein>
<dbReference type="AlphaFoldDB" id="A0A8H5NTT7"/>
<name>A0A8H5NTT7_9HYPO</name>
<proteinExistence type="predicted"/>
<reference evidence="1 2" key="1">
    <citation type="submission" date="2020-05" db="EMBL/GenBank/DDBJ databases">
        <title>Identification and distribution of gene clusters putatively required for synthesis of sphingolipid metabolism inhibitors in phylogenetically diverse species of the filamentous fungus Fusarium.</title>
        <authorList>
            <person name="Kim H.-S."/>
            <person name="Busman M."/>
            <person name="Brown D.W."/>
            <person name="Divon H."/>
            <person name="Uhlig S."/>
            <person name="Proctor R.H."/>
        </authorList>
    </citation>
    <scope>NUCLEOTIDE SEQUENCE [LARGE SCALE GENOMIC DNA]</scope>
    <source>
        <strain evidence="1 2">NRRL 36939</strain>
    </source>
</reference>
<dbReference type="EMBL" id="JAAOAS010000370">
    <property type="protein sequence ID" value="KAF5577929.1"/>
    <property type="molecule type" value="Genomic_DNA"/>
</dbReference>
<keyword evidence="2" id="KW-1185">Reference proteome</keyword>
<evidence type="ECO:0000313" key="1">
    <source>
        <dbReference type="EMBL" id="KAF5577929.1"/>
    </source>
</evidence>
<organism evidence="1 2">
    <name type="scientific">Fusarium pseudocircinatum</name>
    <dbReference type="NCBI Taxonomy" id="56676"/>
    <lineage>
        <taxon>Eukaryota</taxon>
        <taxon>Fungi</taxon>
        <taxon>Dikarya</taxon>
        <taxon>Ascomycota</taxon>
        <taxon>Pezizomycotina</taxon>
        <taxon>Sordariomycetes</taxon>
        <taxon>Hypocreomycetidae</taxon>
        <taxon>Hypocreales</taxon>
        <taxon>Nectriaceae</taxon>
        <taxon>Fusarium</taxon>
        <taxon>Fusarium fujikuroi species complex</taxon>
    </lineage>
</organism>
<evidence type="ECO:0000313" key="2">
    <source>
        <dbReference type="Proteomes" id="UP000546213"/>
    </source>
</evidence>
<dbReference type="Proteomes" id="UP000546213">
    <property type="component" value="Unassembled WGS sequence"/>
</dbReference>
<accession>A0A8H5NTT7</accession>
<comment type="caution">
    <text evidence="1">The sequence shown here is derived from an EMBL/GenBank/DDBJ whole genome shotgun (WGS) entry which is preliminary data.</text>
</comment>